<dbReference type="PANTHER" id="PTHR19288:SF93">
    <property type="entry name" value="FI11325P-RELATED"/>
    <property type="match status" value="1"/>
</dbReference>
<keyword evidence="7" id="KW-1185">Reference proteome</keyword>
<dbReference type="NCBIfam" id="TIGR01452">
    <property type="entry name" value="PGP_euk"/>
    <property type="match status" value="1"/>
</dbReference>
<dbReference type="InterPro" id="IPR036412">
    <property type="entry name" value="HAD-like_sf"/>
</dbReference>
<dbReference type="OMA" id="PPMHRET"/>
<organism evidence="6 7">
    <name type="scientific">Patiria miniata</name>
    <name type="common">Bat star</name>
    <name type="synonym">Asterina miniata</name>
    <dbReference type="NCBI Taxonomy" id="46514"/>
    <lineage>
        <taxon>Eukaryota</taxon>
        <taxon>Metazoa</taxon>
        <taxon>Echinodermata</taxon>
        <taxon>Eleutherozoa</taxon>
        <taxon>Asterozoa</taxon>
        <taxon>Asteroidea</taxon>
        <taxon>Valvatacea</taxon>
        <taxon>Valvatida</taxon>
        <taxon>Asterinidae</taxon>
        <taxon>Patiria</taxon>
    </lineage>
</organism>
<evidence type="ECO:0000256" key="3">
    <source>
        <dbReference type="PIRSR" id="PIRSR000915-1"/>
    </source>
</evidence>
<name>A0A913ZPH6_PATMI</name>
<comment type="similarity">
    <text evidence="2">Belongs to the HAD-like hydrolase superfamily.</text>
</comment>
<dbReference type="Gene3D" id="3.40.50.1000">
    <property type="entry name" value="HAD superfamily/HAD-like"/>
    <property type="match status" value="2"/>
</dbReference>
<dbReference type="GO" id="GO:0016791">
    <property type="term" value="F:phosphatase activity"/>
    <property type="evidence" value="ECO:0007669"/>
    <property type="project" value="InterPro"/>
</dbReference>
<evidence type="ECO:0008006" key="8">
    <source>
        <dbReference type="Google" id="ProtNLM"/>
    </source>
</evidence>
<evidence type="ECO:0000256" key="4">
    <source>
        <dbReference type="PIRSR" id="PIRSR000915-2"/>
    </source>
</evidence>
<keyword evidence="5" id="KW-0460">Magnesium</keyword>
<feature type="binding site" evidence="5">
    <location>
        <position position="247"/>
    </location>
    <ligand>
        <name>Mg(2+)</name>
        <dbReference type="ChEBI" id="CHEBI:18420"/>
    </ligand>
</feature>
<proteinExistence type="inferred from homology"/>
<dbReference type="PIRSF" id="PIRSF000915">
    <property type="entry name" value="PGP-type_phosphatase"/>
    <property type="match status" value="1"/>
</dbReference>
<dbReference type="Pfam" id="PF13242">
    <property type="entry name" value="Hydrolase_like"/>
    <property type="match status" value="1"/>
</dbReference>
<dbReference type="NCBIfam" id="TIGR01460">
    <property type="entry name" value="HAD-SF-IIA"/>
    <property type="match status" value="1"/>
</dbReference>
<dbReference type="InterPro" id="IPR006357">
    <property type="entry name" value="HAD-SF_hydro_IIA"/>
</dbReference>
<feature type="binding site" evidence="5">
    <location>
        <position position="25"/>
    </location>
    <ligand>
        <name>Mg(2+)</name>
        <dbReference type="ChEBI" id="CHEBI:18420"/>
    </ligand>
</feature>
<evidence type="ECO:0000256" key="2">
    <source>
        <dbReference type="PIRNR" id="PIRNR000915"/>
    </source>
</evidence>
<feature type="active site" description="Nucleophile" evidence="3">
    <location>
        <position position="25"/>
    </location>
</feature>
<evidence type="ECO:0000313" key="6">
    <source>
        <dbReference type="EnsemblMetazoa" id="XP_038053683.1"/>
    </source>
</evidence>
<dbReference type="PANTHER" id="PTHR19288">
    <property type="entry name" value="4-NITROPHENYLPHOSPHATASE-RELATED"/>
    <property type="match status" value="1"/>
</dbReference>
<keyword evidence="5" id="KW-0479">Metal-binding</keyword>
<dbReference type="InterPro" id="IPR006349">
    <property type="entry name" value="PGP_euk"/>
</dbReference>
<dbReference type="RefSeq" id="XP_038053683.1">
    <property type="nucleotide sequence ID" value="XM_038197755.1"/>
</dbReference>
<sequence length="310" mass="35043">MAACRELRKEHAKEFFESFDTVLFDCDGVIWDANDEIPGAKDTLRKIKEMGKRIIFITNNSTKSRTQYAKKFTELGFESVPKERIFCTSFAAAHYLKEKLKFQGKVYLIGEAGLEEELTEYGISYTGPGPDPVTGIQKEWLHIPLDPEVKAVCVGFDRRFSYFKILRAASYLNKPNVPFLGTNEDQRFPPHVGYEIVLPGTGCIINAVKTAALREPLILGKPESYLFECIQQSIKEVDQSRTLMVGDNLHTDIPFGRNCGLKTLLVLTGISTLEEARHFQASNSIHDQKKVPNFYLPSIKELGELIDKVQ</sequence>
<dbReference type="EnsemblMetazoa" id="XM_038197755.1">
    <property type="protein sequence ID" value="XP_038053683.1"/>
    <property type="gene ID" value="LOC119726138"/>
</dbReference>
<reference evidence="6" key="1">
    <citation type="submission" date="2022-11" db="UniProtKB">
        <authorList>
            <consortium name="EnsemblMetazoa"/>
        </authorList>
    </citation>
    <scope>IDENTIFICATION</scope>
</reference>
<dbReference type="GeneID" id="119726138"/>
<comment type="cofactor">
    <cofactor evidence="5">
        <name>Mg(2+)</name>
        <dbReference type="ChEBI" id="CHEBI:18420"/>
    </cofactor>
    <text evidence="5">Divalent metal ions. Mg(2+) is the most effective.</text>
</comment>
<dbReference type="OrthoDB" id="413953at2759"/>
<feature type="binding site" evidence="5">
    <location>
        <position position="27"/>
    </location>
    <ligand>
        <name>Mg(2+)</name>
        <dbReference type="ChEBI" id="CHEBI:18420"/>
    </ligand>
</feature>
<dbReference type="Pfam" id="PF13344">
    <property type="entry name" value="Hydrolase_6"/>
    <property type="match status" value="1"/>
</dbReference>
<dbReference type="GO" id="GO:0005737">
    <property type="term" value="C:cytoplasm"/>
    <property type="evidence" value="ECO:0007669"/>
    <property type="project" value="TreeGrafter"/>
</dbReference>
<dbReference type="GO" id="GO:0046872">
    <property type="term" value="F:metal ion binding"/>
    <property type="evidence" value="ECO:0007669"/>
    <property type="project" value="UniProtKB-KW"/>
</dbReference>
<evidence type="ECO:0000256" key="5">
    <source>
        <dbReference type="PIRSR" id="PIRSR000915-3"/>
    </source>
</evidence>
<dbReference type="SUPFAM" id="SSF56784">
    <property type="entry name" value="HAD-like"/>
    <property type="match status" value="1"/>
</dbReference>
<feature type="active site" description="Proton donor" evidence="3">
    <location>
        <position position="27"/>
    </location>
</feature>
<evidence type="ECO:0000313" key="7">
    <source>
        <dbReference type="Proteomes" id="UP000887568"/>
    </source>
</evidence>
<dbReference type="AlphaFoldDB" id="A0A913ZPH6"/>
<dbReference type="CTD" id="283871"/>
<evidence type="ECO:0000256" key="1">
    <source>
        <dbReference type="ARBA" id="ARBA00022801"/>
    </source>
</evidence>
<feature type="binding site" evidence="4">
    <location>
        <position position="221"/>
    </location>
    <ligand>
        <name>substrate</name>
    </ligand>
</feature>
<keyword evidence="1 2" id="KW-0378">Hydrolase</keyword>
<protein>
    <recommendedName>
        <fullName evidence="8">Phosphoglycolate phosphatase</fullName>
    </recommendedName>
</protein>
<accession>A0A913ZPH6</accession>
<dbReference type="InterPro" id="IPR023214">
    <property type="entry name" value="HAD_sf"/>
</dbReference>
<dbReference type="Proteomes" id="UP000887568">
    <property type="component" value="Unplaced"/>
</dbReference>